<evidence type="ECO:0000256" key="1">
    <source>
        <dbReference type="SAM" id="MobiDB-lite"/>
    </source>
</evidence>
<dbReference type="GeneID" id="67022144"/>
<dbReference type="AlphaFoldDB" id="A0A8J2IL85"/>
<comment type="caution">
    <text evidence="2">The sequence shown here is derived from an EMBL/GenBank/DDBJ whole genome shotgun (WGS) entry which is preliminary data.</text>
</comment>
<name>A0A8J2IL85_9PLEO</name>
<keyword evidence="3" id="KW-1185">Reference proteome</keyword>
<protein>
    <submittedName>
        <fullName evidence="2">Uncharacterized protein</fullName>
    </submittedName>
</protein>
<dbReference type="RefSeq" id="XP_043173446.1">
    <property type="nucleotide sequence ID" value="XM_043317511.1"/>
</dbReference>
<sequence length="452" mass="51201">MGFDVDRCIELHNRIVAHARSHLPNHQPKIQRSWFAAHSLDPSSPGLGFEADDELTAFLSGIDIVVPEEHQHLAFNPLLVGIPPPSRLIPDMWLDMLEEHEDYILLYMGTGYDPGGLVYSHSTQQVCYLDTPYLEPSDLYWGDLHNVLEIYWNCVESGKFVIDVECPGFGERDNLTTQGWRIEEWTNLELEGALEAWHSLVDTITKRLPGTKGTEDDGESQQNGREEEADACLIPSEILEQHPAIPPFARAFLSRAKKPTFTSIAPQLDVPNEAFIHRIGAKLQELHPNASLTTRQHEIDHLPNFLLFPWRTRGFQFVFQSDRDRWQNKPGRTYTLDNRAGLYLTPDGTHAHSVSLILPFPLGAHGHVRKNDGTTVARDCQGQAVLYQHGMCFPFLSAHGTPLAAVLANWWELVENEVWHVDEDGVVGGEDIWKEADTEENADDYQTNWSCF</sequence>
<accession>A0A8J2IL85</accession>
<feature type="region of interest" description="Disordered" evidence="1">
    <location>
        <begin position="208"/>
        <end position="228"/>
    </location>
</feature>
<dbReference type="OrthoDB" id="3029470at2759"/>
<reference evidence="2" key="1">
    <citation type="submission" date="2021-05" db="EMBL/GenBank/DDBJ databases">
        <authorList>
            <person name="Stam R."/>
        </authorList>
    </citation>
    <scope>NUCLEOTIDE SEQUENCE</scope>
    <source>
        <strain evidence="2">CS162</strain>
    </source>
</reference>
<evidence type="ECO:0000313" key="3">
    <source>
        <dbReference type="Proteomes" id="UP000676310"/>
    </source>
</evidence>
<dbReference type="Proteomes" id="UP000676310">
    <property type="component" value="Unassembled WGS sequence"/>
</dbReference>
<gene>
    <name evidence="2" type="ORF">ALTATR162_LOCUS9875</name>
</gene>
<organism evidence="2 3">
    <name type="scientific">Alternaria atra</name>
    <dbReference type="NCBI Taxonomy" id="119953"/>
    <lineage>
        <taxon>Eukaryota</taxon>
        <taxon>Fungi</taxon>
        <taxon>Dikarya</taxon>
        <taxon>Ascomycota</taxon>
        <taxon>Pezizomycotina</taxon>
        <taxon>Dothideomycetes</taxon>
        <taxon>Pleosporomycetidae</taxon>
        <taxon>Pleosporales</taxon>
        <taxon>Pleosporineae</taxon>
        <taxon>Pleosporaceae</taxon>
        <taxon>Alternaria</taxon>
        <taxon>Alternaria sect. Ulocladioides</taxon>
    </lineage>
</organism>
<proteinExistence type="predicted"/>
<dbReference type="EMBL" id="CAJRGZ010000027">
    <property type="protein sequence ID" value="CAG5181867.1"/>
    <property type="molecule type" value="Genomic_DNA"/>
</dbReference>
<evidence type="ECO:0000313" key="2">
    <source>
        <dbReference type="EMBL" id="CAG5181867.1"/>
    </source>
</evidence>